<dbReference type="KEGG" id="fmu:J7337_001452"/>
<dbReference type="EMBL" id="JAHBCI010000001">
    <property type="protein sequence ID" value="KAG9507896.1"/>
    <property type="molecule type" value="Genomic_DNA"/>
</dbReference>
<dbReference type="GeneID" id="68309309"/>
<feature type="compositionally biased region" description="Basic and acidic residues" evidence="5">
    <location>
        <begin position="355"/>
        <end position="370"/>
    </location>
</feature>
<gene>
    <name evidence="6" type="primary">ATG14</name>
    <name evidence="6" type="ORF">J7337_001452</name>
</gene>
<reference evidence="6" key="1">
    <citation type="journal article" date="2021" name="Mol. Plant Microbe Interact.">
        <title>Telomere to telomere genome assembly of Fusarium musae F31, causal agent of crown rot disease of banana.</title>
        <authorList>
            <person name="Degradi L."/>
            <person name="Tava V."/>
            <person name="Kunova A."/>
            <person name="Cortesi P."/>
            <person name="Saracchi M."/>
            <person name="Pasquali M."/>
        </authorList>
    </citation>
    <scope>NUCLEOTIDE SEQUENCE</scope>
    <source>
        <strain evidence="6">F31</strain>
    </source>
</reference>
<evidence type="ECO:0000256" key="5">
    <source>
        <dbReference type="SAM" id="MobiDB-lite"/>
    </source>
</evidence>
<dbReference type="PANTHER" id="PTHR15157:SF13">
    <property type="entry name" value="AUTOPHAGY-RELATED PROTEIN 14"/>
    <property type="match status" value="1"/>
</dbReference>
<dbReference type="Proteomes" id="UP000827133">
    <property type="component" value="Unassembled WGS sequence"/>
</dbReference>
<dbReference type="GO" id="GO:0000149">
    <property type="term" value="F:SNARE binding"/>
    <property type="evidence" value="ECO:0007669"/>
    <property type="project" value="TreeGrafter"/>
</dbReference>
<dbReference type="GO" id="GO:0032991">
    <property type="term" value="C:protein-containing complex"/>
    <property type="evidence" value="ECO:0007669"/>
    <property type="project" value="UniProtKB-ARBA"/>
</dbReference>
<evidence type="ECO:0000313" key="6">
    <source>
        <dbReference type="EMBL" id="KAG9507896.1"/>
    </source>
</evidence>
<dbReference type="GO" id="GO:0005768">
    <property type="term" value="C:endosome"/>
    <property type="evidence" value="ECO:0007669"/>
    <property type="project" value="TreeGrafter"/>
</dbReference>
<dbReference type="InterPro" id="IPR018791">
    <property type="entry name" value="UV_resistance/autophagy_Atg14"/>
</dbReference>
<proteinExistence type="inferred from homology"/>
<evidence type="ECO:0000256" key="4">
    <source>
        <dbReference type="SAM" id="Coils"/>
    </source>
</evidence>
<dbReference type="GO" id="GO:0035493">
    <property type="term" value="P:SNARE complex assembly"/>
    <property type="evidence" value="ECO:0007669"/>
    <property type="project" value="TreeGrafter"/>
</dbReference>
<evidence type="ECO:0000256" key="2">
    <source>
        <dbReference type="ARBA" id="ARBA00013807"/>
    </source>
</evidence>
<feature type="region of interest" description="Disordered" evidence="5">
    <location>
        <begin position="249"/>
        <end position="274"/>
    </location>
</feature>
<dbReference type="Pfam" id="PF10186">
    <property type="entry name" value="ATG14"/>
    <property type="match status" value="1"/>
</dbReference>
<feature type="coiled-coil region" evidence="4">
    <location>
        <begin position="34"/>
        <end position="108"/>
    </location>
</feature>
<feature type="region of interest" description="Disordered" evidence="5">
    <location>
        <begin position="441"/>
        <end position="494"/>
    </location>
</feature>
<dbReference type="GO" id="GO:0000323">
    <property type="term" value="C:lytic vacuole"/>
    <property type="evidence" value="ECO:0007669"/>
    <property type="project" value="TreeGrafter"/>
</dbReference>
<name>A0A9P8DTS5_9HYPO</name>
<feature type="region of interest" description="Disordered" evidence="5">
    <location>
        <begin position="346"/>
        <end position="372"/>
    </location>
</feature>
<comment type="similarity">
    <text evidence="1">Belongs to the ATG14 family.</text>
</comment>
<evidence type="ECO:0000313" key="7">
    <source>
        <dbReference type="Proteomes" id="UP000827133"/>
    </source>
</evidence>
<feature type="compositionally biased region" description="Polar residues" evidence="5">
    <location>
        <begin position="441"/>
        <end position="467"/>
    </location>
</feature>
<feature type="compositionally biased region" description="Polar residues" evidence="5">
    <location>
        <begin position="252"/>
        <end position="271"/>
    </location>
</feature>
<keyword evidence="3 4" id="KW-0175">Coiled coil</keyword>
<accession>A0A9P8DTS5</accession>
<dbReference type="AlphaFoldDB" id="A0A9P8DTS5"/>
<dbReference type="RefSeq" id="XP_044686895.1">
    <property type="nucleotide sequence ID" value="XM_044819193.1"/>
</dbReference>
<keyword evidence="7" id="KW-1185">Reference proteome</keyword>
<evidence type="ECO:0000256" key="3">
    <source>
        <dbReference type="ARBA" id="ARBA00023054"/>
    </source>
</evidence>
<feature type="compositionally biased region" description="Basic and acidic residues" evidence="5">
    <location>
        <begin position="475"/>
        <end position="485"/>
    </location>
</feature>
<dbReference type="PANTHER" id="PTHR15157">
    <property type="entry name" value="UV RADIATION RESISTANCE-ASSOCIATED GENE PROTEIN"/>
    <property type="match status" value="1"/>
</dbReference>
<evidence type="ECO:0000256" key="1">
    <source>
        <dbReference type="ARBA" id="ARBA00009574"/>
    </source>
</evidence>
<organism evidence="6 7">
    <name type="scientific">Fusarium musae</name>
    <dbReference type="NCBI Taxonomy" id="1042133"/>
    <lineage>
        <taxon>Eukaryota</taxon>
        <taxon>Fungi</taxon>
        <taxon>Dikarya</taxon>
        <taxon>Ascomycota</taxon>
        <taxon>Pezizomycotina</taxon>
        <taxon>Sordariomycetes</taxon>
        <taxon>Hypocreomycetidae</taxon>
        <taxon>Hypocreales</taxon>
        <taxon>Nectriaceae</taxon>
        <taxon>Fusarium</taxon>
    </lineage>
</organism>
<sequence length="494" mass="55101">MDCDICHRIHDPERLPFLCTVDARNSLLDGRISNVELLLQNESLQNELNELLDETSAPNKFHRESLQAQQRTAEDRTTQILAAADKLRNDIKAAREEIQARKAALSRRKSDIAAVSGGLVERRVKQQKDIETDIGRLRYKWSRSAGDMARTRSFLCMEAARLYGLERVKEGSTGKYEYYLGGIPVVDLATMNSSTPEMISTSLSHICHILMLVSHYLSIRLPAAITLPHRDYPRPTIFNLSASYGSEDPVYPSQTGAGNPSQSGDTESQRVSRPRPLFIDKPPALLAKEDPATFSYFIEGVTLLAYNIAWACSTQGVSIGDRTHFEDICNMGRNLHELLTNHQNVGANIYPSSSSKKDPSASKNETDAHASRMGQYSHGTTFYYLGGAEATEFSKTFKLPGPMKLADKLRKKLLSEAPAPDWEVLNDDAWKIEEEVVDTNQPNKDLRGSNKNSPVRGTSGWMKNNTKALRHKDGKRYGSARDRTGDLLGVNEMP</sequence>
<protein>
    <recommendedName>
        <fullName evidence="2">Autophagy-related protein 14</fullName>
    </recommendedName>
</protein>
<comment type="caution">
    <text evidence="6">The sequence shown here is derived from an EMBL/GenBank/DDBJ whole genome shotgun (WGS) entry which is preliminary data.</text>
</comment>